<dbReference type="SUPFAM" id="SSF101386">
    <property type="entry name" value="all-alpha NTP pyrophosphatases"/>
    <property type="match status" value="2"/>
</dbReference>
<evidence type="ECO:0000256" key="4">
    <source>
        <dbReference type="ARBA" id="ARBA00074799"/>
    </source>
</evidence>
<dbReference type="Pfam" id="PF03819">
    <property type="entry name" value="MazG"/>
    <property type="match status" value="2"/>
</dbReference>
<dbReference type="GO" id="GO:0006950">
    <property type="term" value="P:response to stress"/>
    <property type="evidence" value="ECO:0007669"/>
    <property type="project" value="UniProtKB-ARBA"/>
</dbReference>
<gene>
    <name evidence="6" type="ORF">DN062_10395</name>
</gene>
<dbReference type="InterPro" id="IPR011551">
    <property type="entry name" value="NTP_PyrPHydrolase_MazG"/>
</dbReference>
<dbReference type="CDD" id="cd11529">
    <property type="entry name" value="NTP-PPase_MazG_Cterm"/>
    <property type="match status" value="1"/>
</dbReference>
<keyword evidence="6" id="KW-0378">Hydrolase</keyword>
<evidence type="ECO:0000256" key="2">
    <source>
        <dbReference type="ARBA" id="ARBA00061115"/>
    </source>
</evidence>
<dbReference type="InterPro" id="IPR048015">
    <property type="entry name" value="NTP-PPase_MazG-like_N"/>
</dbReference>
<evidence type="ECO:0000256" key="1">
    <source>
        <dbReference type="ARBA" id="ARBA00052141"/>
    </source>
</evidence>
<dbReference type="RefSeq" id="WP_112159269.1">
    <property type="nucleotide sequence ID" value="NZ_QKRX01000007.1"/>
</dbReference>
<organism evidence="6 7">
    <name type="scientific">Nitrincola tibetensis</name>
    <dbReference type="NCBI Taxonomy" id="2219697"/>
    <lineage>
        <taxon>Bacteria</taxon>
        <taxon>Pseudomonadati</taxon>
        <taxon>Pseudomonadota</taxon>
        <taxon>Gammaproteobacteria</taxon>
        <taxon>Oceanospirillales</taxon>
        <taxon>Oceanospirillaceae</taxon>
        <taxon>Nitrincola</taxon>
    </lineage>
</organism>
<dbReference type="GO" id="GO:0047693">
    <property type="term" value="F:ATP diphosphatase activity"/>
    <property type="evidence" value="ECO:0007669"/>
    <property type="project" value="UniProtKB-EC"/>
</dbReference>
<keyword evidence="7" id="KW-1185">Reference proteome</keyword>
<dbReference type="EMBL" id="QKRX01000007">
    <property type="protein sequence ID" value="RAU17777.1"/>
    <property type="molecule type" value="Genomic_DNA"/>
</dbReference>
<dbReference type="EC" id="3.6.1.8" evidence="3"/>
<proteinExistence type="inferred from homology"/>
<dbReference type="GO" id="GO:0046052">
    <property type="term" value="P:UTP catabolic process"/>
    <property type="evidence" value="ECO:0007669"/>
    <property type="project" value="TreeGrafter"/>
</dbReference>
<name>A0A364NLM5_9GAMM</name>
<dbReference type="FunFam" id="1.10.287.1080:FF:000003">
    <property type="entry name" value="Nucleoside triphosphate pyrophosphohydrolase"/>
    <property type="match status" value="1"/>
</dbReference>
<dbReference type="Gene3D" id="1.10.287.1080">
    <property type="entry name" value="MazG-like"/>
    <property type="match status" value="2"/>
</dbReference>
<dbReference type="NCBIfam" id="NF007113">
    <property type="entry name" value="PRK09562.1"/>
    <property type="match status" value="1"/>
</dbReference>
<dbReference type="InterPro" id="IPR048011">
    <property type="entry name" value="NTP-PPase_MazG-like_C"/>
</dbReference>
<evidence type="ECO:0000256" key="3">
    <source>
        <dbReference type="ARBA" id="ARBA00066372"/>
    </source>
</evidence>
<dbReference type="GO" id="GO:0046076">
    <property type="term" value="P:dTTP catabolic process"/>
    <property type="evidence" value="ECO:0007669"/>
    <property type="project" value="TreeGrafter"/>
</dbReference>
<dbReference type="PANTHER" id="PTHR30522">
    <property type="entry name" value="NUCLEOSIDE TRIPHOSPHATE PYROPHOSPHOHYDROLASE"/>
    <property type="match status" value="1"/>
</dbReference>
<dbReference type="FunFam" id="1.10.287.1080:FF:000001">
    <property type="entry name" value="Nucleoside triphosphate pyrophosphohydrolase"/>
    <property type="match status" value="1"/>
</dbReference>
<feature type="domain" description="NTP pyrophosphohydrolase MazG-like" evidence="5">
    <location>
        <begin position="178"/>
        <end position="234"/>
    </location>
</feature>
<reference evidence="6 7" key="1">
    <citation type="submission" date="2018-06" db="EMBL/GenBank/DDBJ databases">
        <title>Nitrincola tibetense sp. nov., isolated from Lake XuguoCo on Tibetan Plateau.</title>
        <authorList>
            <person name="Xing P."/>
        </authorList>
    </citation>
    <scope>NUCLEOTIDE SEQUENCE [LARGE SCALE GENOMIC DNA]</scope>
    <source>
        <strain evidence="7">xg18</strain>
    </source>
</reference>
<dbReference type="GO" id="GO:0046061">
    <property type="term" value="P:dATP catabolic process"/>
    <property type="evidence" value="ECO:0007669"/>
    <property type="project" value="TreeGrafter"/>
</dbReference>
<evidence type="ECO:0000259" key="5">
    <source>
        <dbReference type="Pfam" id="PF03819"/>
    </source>
</evidence>
<dbReference type="GO" id="GO:0046047">
    <property type="term" value="P:TTP catabolic process"/>
    <property type="evidence" value="ECO:0007669"/>
    <property type="project" value="TreeGrafter"/>
</dbReference>
<evidence type="ECO:0000313" key="7">
    <source>
        <dbReference type="Proteomes" id="UP000250744"/>
    </source>
</evidence>
<comment type="caution">
    <text evidence="6">The sequence shown here is derived from an EMBL/GenBank/DDBJ whole genome shotgun (WGS) entry which is preliminary data.</text>
</comment>
<accession>A0A364NLM5</accession>
<feature type="domain" description="NTP pyrophosphohydrolase MazG-like" evidence="5">
    <location>
        <begin position="28"/>
        <end position="101"/>
    </location>
</feature>
<comment type="catalytic activity">
    <reaction evidence="1">
        <text>ATP + H2O = AMP + diphosphate + H(+)</text>
        <dbReference type="Rhea" id="RHEA:14245"/>
        <dbReference type="ChEBI" id="CHEBI:15377"/>
        <dbReference type="ChEBI" id="CHEBI:15378"/>
        <dbReference type="ChEBI" id="CHEBI:30616"/>
        <dbReference type="ChEBI" id="CHEBI:33019"/>
        <dbReference type="ChEBI" id="CHEBI:456215"/>
        <dbReference type="EC" id="3.6.1.8"/>
    </reaction>
</comment>
<dbReference type="PANTHER" id="PTHR30522:SF0">
    <property type="entry name" value="NUCLEOSIDE TRIPHOSPHATE PYROPHOSPHOHYDROLASE"/>
    <property type="match status" value="1"/>
</dbReference>
<dbReference type="AlphaFoldDB" id="A0A364NLM5"/>
<protein>
    <recommendedName>
        <fullName evidence="4">Nucleoside triphosphate pyrophosphohydrolase</fullName>
        <ecNumber evidence="3">3.6.1.8</ecNumber>
    </recommendedName>
</protein>
<sequence length="272" mass="31611">MSYSVKDLLHLMTRLRDPENGCPWDREQTYSSLVKYTLEEVYEVVDTLEREDWPHLQDELGDLLFQIVFYAEIAKESSHFQFEDVIHQLVEKLIRRHPHVFPDGQLYSYGEFAVAKTQEDVQASWEEIKRKERAAKLRVGVLDEIPLALPALPRAVKLQKRAASVGFDWTDIAPVIDKIEEELAELKDAIASGNTAAILDEMGDFLFAQVNLSRHLKVDPETALRSTNRKFERRFRFVETQVEQGKGDWHHYTLSELDHFWNQAKQGESPNE</sequence>
<dbReference type="OrthoDB" id="9808939at2"/>
<evidence type="ECO:0000313" key="6">
    <source>
        <dbReference type="EMBL" id="RAU17777.1"/>
    </source>
</evidence>
<dbReference type="GO" id="GO:0046081">
    <property type="term" value="P:dUTP catabolic process"/>
    <property type="evidence" value="ECO:0007669"/>
    <property type="project" value="TreeGrafter"/>
</dbReference>
<dbReference type="NCBIfam" id="TIGR00444">
    <property type="entry name" value="mazG"/>
    <property type="match status" value="1"/>
</dbReference>
<dbReference type="Proteomes" id="UP000250744">
    <property type="component" value="Unassembled WGS sequence"/>
</dbReference>
<dbReference type="InterPro" id="IPR004518">
    <property type="entry name" value="MazG-like_dom"/>
</dbReference>
<dbReference type="GO" id="GO:0006203">
    <property type="term" value="P:dGTP catabolic process"/>
    <property type="evidence" value="ECO:0007669"/>
    <property type="project" value="TreeGrafter"/>
</dbReference>
<dbReference type="CDD" id="cd11528">
    <property type="entry name" value="NTP-PPase_MazG_Nterm"/>
    <property type="match status" value="1"/>
</dbReference>
<comment type="similarity">
    <text evidence="2">Belongs to the nucleoside triphosphate pyrophosphohydrolase family.</text>
</comment>